<gene>
    <name evidence="3" type="ORF">SAMN05216296_0910</name>
</gene>
<dbReference type="AlphaFoldDB" id="A0A1H2EM96"/>
<name>A0A1H2EM96_9PSED</name>
<dbReference type="RefSeq" id="WP_090193294.1">
    <property type="nucleotide sequence ID" value="NZ_LT629785.1"/>
</dbReference>
<dbReference type="CDD" id="cd16170">
    <property type="entry name" value="MvaT_DBD"/>
    <property type="match status" value="1"/>
</dbReference>
<evidence type="ECO:0000313" key="4">
    <source>
        <dbReference type="Proteomes" id="UP000243232"/>
    </source>
</evidence>
<dbReference type="Pfam" id="PF22055">
    <property type="entry name" value="MvaT_DBD"/>
    <property type="match status" value="1"/>
</dbReference>
<evidence type="ECO:0000313" key="3">
    <source>
        <dbReference type="EMBL" id="SDT96230.1"/>
    </source>
</evidence>
<protein>
    <submittedName>
        <fullName evidence="3">H-NS family protein MvaT</fullName>
    </submittedName>
</protein>
<dbReference type="NCBIfam" id="NF041860">
    <property type="entry name" value="silencer_MvaT"/>
    <property type="match status" value="1"/>
</dbReference>
<keyword evidence="1" id="KW-0175">Coiled coil</keyword>
<dbReference type="NCBIfam" id="NF041859">
    <property type="entry name" value="silencer_MvaTU"/>
    <property type="match status" value="1"/>
</dbReference>
<dbReference type="STRING" id="364197.SAMN05216296_0910"/>
<sequence>MSLINEYRDTEEAIKQLQARLNDLQQSDKLKKELEFESKLRGLMAEYNKALPDIIAILDPESRGTKPVRAAKPATGRRTRKLKQYSNPNTGEVIETKGGNHKTLKEWKAKWGADVVEAWAKLIG</sequence>
<keyword evidence="4" id="KW-1185">Reference proteome</keyword>
<accession>A0A1H2EM96</accession>
<evidence type="ECO:0000259" key="2">
    <source>
        <dbReference type="Pfam" id="PF22055"/>
    </source>
</evidence>
<proteinExistence type="predicted"/>
<organism evidence="3 4">
    <name type="scientific">Pseudomonas pohangensis</name>
    <dbReference type="NCBI Taxonomy" id="364197"/>
    <lineage>
        <taxon>Bacteria</taxon>
        <taxon>Pseudomonadati</taxon>
        <taxon>Pseudomonadota</taxon>
        <taxon>Gammaproteobacteria</taxon>
        <taxon>Pseudomonadales</taxon>
        <taxon>Pseudomonadaceae</taxon>
        <taxon>Pseudomonas</taxon>
    </lineage>
</organism>
<dbReference type="EMBL" id="LT629785">
    <property type="protein sequence ID" value="SDT96230.1"/>
    <property type="molecule type" value="Genomic_DNA"/>
</dbReference>
<feature type="domain" description="MvaT DNA-binding" evidence="2">
    <location>
        <begin position="83"/>
        <end position="119"/>
    </location>
</feature>
<evidence type="ECO:0000256" key="1">
    <source>
        <dbReference type="SAM" id="Coils"/>
    </source>
</evidence>
<dbReference type="Proteomes" id="UP000243232">
    <property type="component" value="Chromosome I"/>
</dbReference>
<reference evidence="4" key="1">
    <citation type="submission" date="2016-10" db="EMBL/GenBank/DDBJ databases">
        <authorList>
            <person name="Varghese N."/>
            <person name="Submissions S."/>
        </authorList>
    </citation>
    <scope>NUCLEOTIDE SEQUENCE [LARGE SCALE GENOMIC DNA]</scope>
    <source>
        <strain evidence="4">DSM 17875</strain>
    </source>
</reference>
<feature type="coiled-coil region" evidence="1">
    <location>
        <begin position="7"/>
        <end position="34"/>
    </location>
</feature>
<dbReference type="OrthoDB" id="6367018at2"/>
<dbReference type="InterPro" id="IPR035616">
    <property type="entry name" value="MvaT_DBD"/>
</dbReference>